<dbReference type="eggNOG" id="ENOG502ZVTK">
    <property type="taxonomic scope" value="Bacteria"/>
</dbReference>
<feature type="chain" id="PRO_5038826629" description="SH3b domain-containing protein" evidence="3">
    <location>
        <begin position="25"/>
        <end position="178"/>
    </location>
</feature>
<keyword evidence="2" id="KW-0812">Transmembrane</keyword>
<reference evidence="5 6" key="1">
    <citation type="journal article" date="2010" name="PLoS ONE">
        <title>The glycobiome of the rumen bacterium Butyrivibrio proteoclasticus B316(T) highlights adaptation to a polysaccharide-rich environment.</title>
        <authorList>
            <person name="Kelly W.J."/>
            <person name="Leahy S.C."/>
            <person name="Altermann E."/>
            <person name="Yeoman C.J."/>
            <person name="Dunne J.C."/>
            <person name="Kong Z."/>
            <person name="Pacheco D.M."/>
            <person name="Li D."/>
            <person name="Noel S.J."/>
            <person name="Moon C.D."/>
            <person name="Cookson A.L."/>
            <person name="Attwood G.T."/>
        </authorList>
    </citation>
    <scope>NUCLEOTIDE SEQUENCE [LARGE SCALE GENOMIC DNA]</scope>
    <source>
        <strain evidence="6">ATCC 51982 / DSM 14932 / B316</strain>
    </source>
</reference>
<dbReference type="KEGG" id="bpb:bpr_I0758"/>
<keyword evidence="2" id="KW-0472">Membrane</keyword>
<proteinExistence type="predicted"/>
<keyword evidence="2" id="KW-1133">Transmembrane helix</keyword>
<accession>E0S126</accession>
<evidence type="ECO:0000313" key="6">
    <source>
        <dbReference type="Proteomes" id="UP000001299"/>
    </source>
</evidence>
<dbReference type="RefSeq" id="WP_013280157.1">
    <property type="nucleotide sequence ID" value="NC_014387.1"/>
</dbReference>
<dbReference type="AlphaFoldDB" id="E0S126"/>
<dbReference type="Gene3D" id="2.30.30.40">
    <property type="entry name" value="SH3 Domains"/>
    <property type="match status" value="1"/>
</dbReference>
<feature type="transmembrane region" description="Helical" evidence="2">
    <location>
        <begin position="147"/>
        <end position="168"/>
    </location>
</feature>
<evidence type="ECO:0000259" key="4">
    <source>
        <dbReference type="SMART" id="SM00287"/>
    </source>
</evidence>
<evidence type="ECO:0000313" key="5">
    <source>
        <dbReference type="EMBL" id="ADL33501.1"/>
    </source>
</evidence>
<name>E0S126_BUTPB</name>
<dbReference type="HOGENOM" id="CLU_1507920_0_0_9"/>
<dbReference type="EMBL" id="CP001810">
    <property type="protein sequence ID" value="ADL33501.1"/>
    <property type="molecule type" value="Genomic_DNA"/>
</dbReference>
<keyword evidence="6" id="KW-1185">Reference proteome</keyword>
<dbReference type="SMART" id="SM00287">
    <property type="entry name" value="SH3b"/>
    <property type="match status" value="1"/>
</dbReference>
<gene>
    <name evidence="5" type="ordered locus">bpr_I0758</name>
</gene>
<dbReference type="InterPro" id="IPR003646">
    <property type="entry name" value="SH3-like_bac-type"/>
</dbReference>
<evidence type="ECO:0000256" key="1">
    <source>
        <dbReference type="SAM" id="Coils"/>
    </source>
</evidence>
<sequence length="178" mass="19552">MRRVLLSLAVCIICLVLNAVPVMAAADEGVSFSQDMQSFSGQVMTLSQDTRAYATPDESSTGGRAFSKGESVYVVGETDGWYQIFYKGENLYIPVSSINSEDAEEAQAQAQALAEDVEVELKNAEKRDTVEIENAWREARSRRNATIWRIVIGVLVVVSIVVSVIVGLKSKEVEKDNK</sequence>
<feature type="coiled-coil region" evidence="1">
    <location>
        <begin position="100"/>
        <end position="127"/>
    </location>
</feature>
<evidence type="ECO:0000256" key="2">
    <source>
        <dbReference type="SAM" id="Phobius"/>
    </source>
</evidence>
<keyword evidence="3" id="KW-0732">Signal</keyword>
<protein>
    <recommendedName>
        <fullName evidence="4">SH3b domain-containing protein</fullName>
    </recommendedName>
</protein>
<feature type="signal peptide" evidence="3">
    <location>
        <begin position="1"/>
        <end position="24"/>
    </location>
</feature>
<keyword evidence="1" id="KW-0175">Coiled coil</keyword>
<dbReference type="Proteomes" id="UP000001299">
    <property type="component" value="Chromosome 1"/>
</dbReference>
<evidence type="ECO:0000256" key="3">
    <source>
        <dbReference type="SAM" id="SignalP"/>
    </source>
</evidence>
<dbReference type="STRING" id="515622.bpr_I0758"/>
<organism evidence="5 6">
    <name type="scientific">Butyrivibrio proteoclasticus (strain ATCC 51982 / DSM 14932 / B316)</name>
    <name type="common">Clostridium proteoclasticum</name>
    <dbReference type="NCBI Taxonomy" id="515622"/>
    <lineage>
        <taxon>Bacteria</taxon>
        <taxon>Bacillati</taxon>
        <taxon>Bacillota</taxon>
        <taxon>Clostridia</taxon>
        <taxon>Lachnospirales</taxon>
        <taxon>Lachnospiraceae</taxon>
        <taxon>Butyrivibrio</taxon>
    </lineage>
</organism>
<feature type="domain" description="SH3b" evidence="4">
    <location>
        <begin position="38"/>
        <end position="101"/>
    </location>
</feature>